<keyword evidence="10 12" id="KW-0456">Lyase</keyword>
<evidence type="ECO:0000256" key="3">
    <source>
        <dbReference type="ARBA" id="ARBA00022723"/>
    </source>
</evidence>
<evidence type="ECO:0000313" key="15">
    <source>
        <dbReference type="EMBL" id="CUS96922.1"/>
    </source>
</evidence>
<dbReference type="PANTHER" id="PTHR10359:SF18">
    <property type="entry name" value="ENDONUCLEASE III"/>
    <property type="match status" value="1"/>
</dbReference>
<dbReference type="InterPro" id="IPR023170">
    <property type="entry name" value="HhH_base_excis_C"/>
</dbReference>
<evidence type="ECO:0000256" key="11">
    <source>
        <dbReference type="ARBA" id="ARBA00023295"/>
    </source>
</evidence>
<dbReference type="FunFam" id="1.10.340.30:FF:000001">
    <property type="entry name" value="Endonuclease III"/>
    <property type="match status" value="1"/>
</dbReference>
<dbReference type="InterPro" id="IPR004036">
    <property type="entry name" value="Endonuclease-III-like_CS2"/>
</dbReference>
<keyword evidence="3 12" id="KW-0479">Metal-binding</keyword>
<evidence type="ECO:0000256" key="5">
    <source>
        <dbReference type="ARBA" id="ARBA00022801"/>
    </source>
</evidence>
<dbReference type="PROSITE" id="PS00764">
    <property type="entry name" value="ENDONUCLEASE_III_1"/>
    <property type="match status" value="1"/>
</dbReference>
<dbReference type="HAMAP" id="MF_00942">
    <property type="entry name" value="Nth"/>
    <property type="match status" value="1"/>
</dbReference>
<evidence type="ECO:0000256" key="6">
    <source>
        <dbReference type="ARBA" id="ARBA00023004"/>
    </source>
</evidence>
<keyword evidence="16" id="KW-1185">Reference proteome</keyword>
<dbReference type="Pfam" id="PF00730">
    <property type="entry name" value="HhH-GPD"/>
    <property type="match status" value="1"/>
</dbReference>
<dbReference type="CDD" id="cd00056">
    <property type="entry name" value="ENDO3c"/>
    <property type="match status" value="1"/>
</dbReference>
<feature type="domain" description="Helix-hairpin-helix DNA-binding motif class 1" evidence="13">
    <location>
        <begin position="123"/>
        <end position="142"/>
    </location>
</feature>
<keyword evidence="6 12" id="KW-0408">Iron</keyword>
<keyword evidence="8 12" id="KW-0238">DNA-binding</keyword>
<dbReference type="InterPro" id="IPR011257">
    <property type="entry name" value="DNA_glycosylase"/>
</dbReference>
<gene>
    <name evidence="12" type="primary">nth</name>
    <name evidence="15" type="ORF">JGI23_00206</name>
</gene>
<evidence type="ECO:0000256" key="4">
    <source>
        <dbReference type="ARBA" id="ARBA00022763"/>
    </source>
</evidence>
<dbReference type="FunFam" id="1.10.1670.10:FF:000001">
    <property type="entry name" value="Endonuclease III"/>
    <property type="match status" value="1"/>
</dbReference>
<dbReference type="GO" id="GO:0006285">
    <property type="term" value="P:base-excision repair, AP site formation"/>
    <property type="evidence" value="ECO:0007669"/>
    <property type="project" value="TreeGrafter"/>
</dbReference>
<evidence type="ECO:0000256" key="8">
    <source>
        <dbReference type="ARBA" id="ARBA00023125"/>
    </source>
</evidence>
<reference evidence="16" key="1">
    <citation type="submission" date="2015-11" db="EMBL/GenBank/DDBJ databases">
        <authorList>
            <person name="Varghese N."/>
        </authorList>
    </citation>
    <scope>NUCLEOTIDE SEQUENCE [LARGE SCALE GENOMIC DNA]</scope>
    <source>
        <strain evidence="16">JGI-23</strain>
    </source>
</reference>
<keyword evidence="9 12" id="KW-0234">DNA repair</keyword>
<evidence type="ECO:0000256" key="2">
    <source>
        <dbReference type="ARBA" id="ARBA00022485"/>
    </source>
</evidence>
<evidence type="ECO:0000256" key="10">
    <source>
        <dbReference type="ARBA" id="ARBA00023239"/>
    </source>
</evidence>
<dbReference type="GO" id="GO:0140078">
    <property type="term" value="F:class I DNA-(apurinic or apyrimidinic site) endonuclease activity"/>
    <property type="evidence" value="ECO:0007669"/>
    <property type="project" value="UniProtKB-EC"/>
</dbReference>
<sequence length="222" mass="25168">MVKGKSAFAKETLQDKKKRVRKIIQILKKLYPDAKTHLNFSNPLELLVATILAAQCTDERVNRVTEYLFKKYRTAEDYANADIKTLEQEIKPTGFYRNKAKAIKNCCKVLVEKYNGQVPDTLEELVELPGVGRKTANAVLANAFGKQGIIVDTHLKRVTARLGLVKSKNPDKIEFELMEIVPKDKWTLFSHLIGEHGRYVCEARKPKCGICKISKYCPSAKV</sequence>
<evidence type="ECO:0000256" key="9">
    <source>
        <dbReference type="ARBA" id="ARBA00023204"/>
    </source>
</evidence>
<comment type="similarity">
    <text evidence="1 12">Belongs to the Nth/MutY family.</text>
</comment>
<dbReference type="AlphaFoldDB" id="A0A0P1MMX6"/>
<dbReference type="SUPFAM" id="SSF48150">
    <property type="entry name" value="DNA-glycosylase"/>
    <property type="match status" value="1"/>
</dbReference>
<keyword evidence="4 12" id="KW-0227">DNA damage</keyword>
<feature type="binding site" evidence="12">
    <location>
        <position position="201"/>
    </location>
    <ligand>
        <name>[4Fe-4S] cluster</name>
        <dbReference type="ChEBI" id="CHEBI:49883"/>
    </ligand>
</feature>
<feature type="binding site" evidence="12">
    <location>
        <position position="208"/>
    </location>
    <ligand>
        <name>[4Fe-4S] cluster</name>
        <dbReference type="ChEBI" id="CHEBI:49883"/>
    </ligand>
</feature>
<dbReference type="GO" id="GO:0046872">
    <property type="term" value="F:metal ion binding"/>
    <property type="evidence" value="ECO:0007669"/>
    <property type="project" value="UniProtKB-KW"/>
</dbReference>
<keyword evidence="15" id="KW-0540">Nuclease</keyword>
<dbReference type="Gene3D" id="1.10.340.30">
    <property type="entry name" value="Hypothetical protein, domain 2"/>
    <property type="match status" value="1"/>
</dbReference>
<dbReference type="InterPro" id="IPR000445">
    <property type="entry name" value="HhH_motif"/>
</dbReference>
<dbReference type="InterPro" id="IPR005759">
    <property type="entry name" value="Nth"/>
</dbReference>
<dbReference type="PANTHER" id="PTHR10359">
    <property type="entry name" value="A/G-SPECIFIC ADENINE GLYCOSYLASE/ENDONUCLEASE III"/>
    <property type="match status" value="1"/>
</dbReference>
<dbReference type="RefSeq" id="WP_200753981.1">
    <property type="nucleotide sequence ID" value="NZ_CZVW01000002.1"/>
</dbReference>
<keyword evidence="15" id="KW-0255">Endonuclease</keyword>
<organism evidence="15 16">
    <name type="scientific">Candidatus Chryseopegocella kryptomonas</name>
    <dbReference type="NCBI Taxonomy" id="1633643"/>
    <lineage>
        <taxon>Bacteria</taxon>
        <taxon>Pseudomonadati</taxon>
        <taxon>Candidatus Kryptoniota</taxon>
        <taxon>Candidatus Chryseopegocella</taxon>
    </lineage>
</organism>
<name>A0A0P1MMX6_9BACT</name>
<feature type="domain" description="HhH-GPD" evidence="14">
    <location>
        <begin position="52"/>
        <end position="199"/>
    </location>
</feature>
<dbReference type="GO" id="GO:0019104">
    <property type="term" value="F:DNA N-glycosylase activity"/>
    <property type="evidence" value="ECO:0007669"/>
    <property type="project" value="UniProtKB-UniRule"/>
</dbReference>
<keyword evidence="2 12" id="KW-0004">4Fe-4S</keyword>
<evidence type="ECO:0000259" key="14">
    <source>
        <dbReference type="SMART" id="SM00478"/>
    </source>
</evidence>
<dbReference type="SMART" id="SM00525">
    <property type="entry name" value="FES"/>
    <property type="match status" value="1"/>
</dbReference>
<accession>A0A0P1MMX6</accession>
<dbReference type="InterPro" id="IPR003265">
    <property type="entry name" value="HhH-GPD_domain"/>
</dbReference>
<dbReference type="Proteomes" id="UP000199197">
    <property type="component" value="Unassembled WGS sequence"/>
</dbReference>
<dbReference type="NCBIfam" id="TIGR01083">
    <property type="entry name" value="nth"/>
    <property type="match status" value="1"/>
</dbReference>
<evidence type="ECO:0000259" key="13">
    <source>
        <dbReference type="SMART" id="SM00278"/>
    </source>
</evidence>
<comment type="function">
    <text evidence="12">DNA repair enzyme that has both DNA N-glycosylase activity and AP-lyase activity. The DNA N-glycosylase activity releases various damaged pyrimidines from DNA by cleaving the N-glycosidic bond, leaving an AP (apurinic/apyrimidinic) site. The AP-lyase activity cleaves the phosphodiester bond 3' to the AP site by a beta-elimination, leaving a 3'-terminal unsaturated sugar and a product with a terminal 5'-phosphate.</text>
</comment>
<dbReference type="InterPro" id="IPR003583">
    <property type="entry name" value="Hlx-hairpin-Hlx_DNA-bd_motif"/>
</dbReference>
<comment type="catalytic activity">
    <reaction evidence="12">
        <text>2'-deoxyribonucleotide-(2'-deoxyribose 5'-phosphate)-2'-deoxyribonucleotide-DNA = a 3'-end 2'-deoxyribonucleotide-(2,3-dehydro-2,3-deoxyribose 5'-phosphate)-DNA + a 5'-end 5'-phospho-2'-deoxyribonucleoside-DNA + H(+)</text>
        <dbReference type="Rhea" id="RHEA:66592"/>
        <dbReference type="Rhea" id="RHEA-COMP:13180"/>
        <dbReference type="Rhea" id="RHEA-COMP:16897"/>
        <dbReference type="Rhea" id="RHEA-COMP:17067"/>
        <dbReference type="ChEBI" id="CHEBI:15378"/>
        <dbReference type="ChEBI" id="CHEBI:136412"/>
        <dbReference type="ChEBI" id="CHEBI:157695"/>
        <dbReference type="ChEBI" id="CHEBI:167181"/>
        <dbReference type="EC" id="4.2.99.18"/>
    </reaction>
</comment>
<dbReference type="PIRSF" id="PIRSF001435">
    <property type="entry name" value="Nth"/>
    <property type="match status" value="1"/>
</dbReference>
<feature type="binding site" evidence="12">
    <location>
        <position position="217"/>
    </location>
    <ligand>
        <name>[4Fe-4S] cluster</name>
        <dbReference type="ChEBI" id="CHEBI:49883"/>
    </ligand>
</feature>
<keyword evidence="5 12" id="KW-0378">Hydrolase</keyword>
<proteinExistence type="inferred from homology"/>
<dbReference type="InterPro" id="IPR003651">
    <property type="entry name" value="Endonuclease3_FeS-loop_motif"/>
</dbReference>
<dbReference type="GO" id="GO:0003677">
    <property type="term" value="F:DNA binding"/>
    <property type="evidence" value="ECO:0007669"/>
    <property type="project" value="UniProtKB-UniRule"/>
</dbReference>
<keyword evidence="11 12" id="KW-0326">Glycosidase</keyword>
<dbReference type="Pfam" id="PF00633">
    <property type="entry name" value="HHH"/>
    <property type="match status" value="1"/>
</dbReference>
<evidence type="ECO:0000256" key="12">
    <source>
        <dbReference type="HAMAP-Rule" id="MF_00942"/>
    </source>
</evidence>
<dbReference type="EMBL" id="CZVW01000002">
    <property type="protein sequence ID" value="CUS96922.1"/>
    <property type="molecule type" value="Genomic_DNA"/>
</dbReference>
<dbReference type="InterPro" id="IPR004035">
    <property type="entry name" value="Endouclease-III_FeS-bd_BS"/>
</dbReference>
<dbReference type="PROSITE" id="PS01155">
    <property type="entry name" value="ENDONUCLEASE_III_2"/>
    <property type="match status" value="1"/>
</dbReference>
<protein>
    <recommendedName>
        <fullName evidence="12">Endonuclease III</fullName>
        <ecNumber evidence="12">4.2.99.18</ecNumber>
    </recommendedName>
    <alternativeName>
        <fullName evidence="12">DNA-(apurinic or apyrimidinic site) lyase</fullName>
    </alternativeName>
</protein>
<evidence type="ECO:0000313" key="16">
    <source>
        <dbReference type="Proteomes" id="UP000199197"/>
    </source>
</evidence>
<dbReference type="EC" id="4.2.99.18" evidence="12"/>
<feature type="binding site" evidence="12">
    <location>
        <position position="211"/>
    </location>
    <ligand>
        <name>[4Fe-4S] cluster</name>
        <dbReference type="ChEBI" id="CHEBI:49883"/>
    </ligand>
</feature>
<dbReference type="SMART" id="SM00478">
    <property type="entry name" value="ENDO3c"/>
    <property type="match status" value="1"/>
</dbReference>
<keyword evidence="7 12" id="KW-0411">Iron-sulfur</keyword>
<dbReference type="SMART" id="SM00278">
    <property type="entry name" value="HhH1"/>
    <property type="match status" value="1"/>
</dbReference>
<comment type="cofactor">
    <cofactor evidence="12">
        <name>[4Fe-4S] cluster</name>
        <dbReference type="ChEBI" id="CHEBI:49883"/>
    </cofactor>
    <text evidence="12">Binds 1 [4Fe-4S] cluster.</text>
</comment>
<evidence type="ECO:0000256" key="7">
    <source>
        <dbReference type="ARBA" id="ARBA00023014"/>
    </source>
</evidence>
<dbReference type="Gene3D" id="1.10.1670.10">
    <property type="entry name" value="Helix-hairpin-Helix base-excision DNA repair enzymes (C-terminal)"/>
    <property type="match status" value="1"/>
</dbReference>
<evidence type="ECO:0000256" key="1">
    <source>
        <dbReference type="ARBA" id="ARBA00008343"/>
    </source>
</evidence>
<dbReference type="GO" id="GO:0051539">
    <property type="term" value="F:4 iron, 4 sulfur cluster binding"/>
    <property type="evidence" value="ECO:0007669"/>
    <property type="project" value="UniProtKB-UniRule"/>
</dbReference>